<comment type="caution">
    <text evidence="2">The sequence shown here is derived from an EMBL/GenBank/DDBJ whole genome shotgun (WGS) entry which is preliminary data.</text>
</comment>
<evidence type="ECO:0000313" key="2">
    <source>
        <dbReference type="EMBL" id="GMM38447.1"/>
    </source>
</evidence>
<organism evidence="2 3">
    <name type="scientific">Saccharomycopsis crataegensis</name>
    <dbReference type="NCBI Taxonomy" id="43959"/>
    <lineage>
        <taxon>Eukaryota</taxon>
        <taxon>Fungi</taxon>
        <taxon>Dikarya</taxon>
        <taxon>Ascomycota</taxon>
        <taxon>Saccharomycotina</taxon>
        <taxon>Saccharomycetes</taxon>
        <taxon>Saccharomycopsidaceae</taxon>
        <taxon>Saccharomycopsis</taxon>
    </lineage>
</organism>
<name>A0AAV5QV45_9ASCO</name>
<proteinExistence type="predicted"/>
<accession>A0AAV5QV45</accession>
<evidence type="ECO:0000256" key="1">
    <source>
        <dbReference type="SAM" id="Phobius"/>
    </source>
</evidence>
<sequence length="203" mass="22963">MSFRNPFKKILKEKARLISKLTEEALEDIADFEISISNNSPVTSDSSNSLVSEINAPIQNYESVIVDDTNDDSFSVSQTDLYKKIRKGFRRINSPDAEAEYDRVAESHSNETSPLLPSPVPGRYISHQNQVNASGHVQTIIRSCLRNRWYFLSGITLITGFIVFLLSHTDNGKEIPVILRIFFCFILSSFFDGYCALNDISRN</sequence>
<evidence type="ECO:0000313" key="3">
    <source>
        <dbReference type="Proteomes" id="UP001360560"/>
    </source>
</evidence>
<feature type="transmembrane region" description="Helical" evidence="1">
    <location>
        <begin position="178"/>
        <end position="197"/>
    </location>
</feature>
<protein>
    <submittedName>
        <fullName evidence="2">Uncharacterized protein</fullName>
    </submittedName>
</protein>
<keyword evidence="3" id="KW-1185">Reference proteome</keyword>
<feature type="transmembrane region" description="Helical" evidence="1">
    <location>
        <begin position="149"/>
        <end position="166"/>
    </location>
</feature>
<keyword evidence="1" id="KW-1133">Transmembrane helix</keyword>
<dbReference type="EMBL" id="BTFZ01000020">
    <property type="protein sequence ID" value="GMM38447.1"/>
    <property type="molecule type" value="Genomic_DNA"/>
</dbReference>
<reference evidence="2 3" key="1">
    <citation type="journal article" date="2023" name="Elife">
        <title>Identification of key yeast species and microbe-microbe interactions impacting larval growth of Drosophila in the wild.</title>
        <authorList>
            <person name="Mure A."/>
            <person name="Sugiura Y."/>
            <person name="Maeda R."/>
            <person name="Honda K."/>
            <person name="Sakurai N."/>
            <person name="Takahashi Y."/>
            <person name="Watada M."/>
            <person name="Katoh T."/>
            <person name="Gotoh A."/>
            <person name="Gotoh Y."/>
            <person name="Taniguchi I."/>
            <person name="Nakamura K."/>
            <person name="Hayashi T."/>
            <person name="Katayama T."/>
            <person name="Uemura T."/>
            <person name="Hattori Y."/>
        </authorList>
    </citation>
    <scope>NUCLEOTIDE SEQUENCE [LARGE SCALE GENOMIC DNA]</scope>
    <source>
        <strain evidence="2 3">SC-9</strain>
    </source>
</reference>
<dbReference type="AlphaFoldDB" id="A0AAV5QV45"/>
<keyword evidence="1" id="KW-0812">Transmembrane</keyword>
<dbReference type="Proteomes" id="UP001360560">
    <property type="component" value="Unassembled WGS sequence"/>
</dbReference>
<gene>
    <name evidence="2" type="ORF">DASC09_057860</name>
</gene>
<dbReference type="GeneID" id="90076435"/>
<keyword evidence="1" id="KW-0472">Membrane</keyword>
<dbReference type="RefSeq" id="XP_064855442.1">
    <property type="nucleotide sequence ID" value="XM_064999370.1"/>
</dbReference>